<keyword evidence="2" id="KW-1133">Transmembrane helix</keyword>
<feature type="region of interest" description="Disordered" evidence="1">
    <location>
        <begin position="208"/>
        <end position="239"/>
    </location>
</feature>
<evidence type="ECO:0000256" key="2">
    <source>
        <dbReference type="SAM" id="Phobius"/>
    </source>
</evidence>
<sequence length="239" mass="25713">MHAPGLTQLLVYSAFIVLGMAVLYAFRPPPPPKVKGQRITLRRTIDNLNHPSLHDVRIIDKQGRIVCIEHIIRLPASIVLIGTVAASAKGEVTGSEFSRTWKISNRGGTTTCVNPLLELQPLNLAFKRRFPLLRIRGLVVFPDTVSFPNGAPKGAVCASDFERWIEEVLKMDGTVSSATEQAWPAITAMVASAQARIEQARAKGLLGGQEAATGGRKAKPGKKTLGPVPVRAAAASRGR</sequence>
<evidence type="ECO:0000313" key="4">
    <source>
        <dbReference type="Proteomes" id="UP000595197"/>
    </source>
</evidence>
<keyword evidence="2" id="KW-0472">Membrane</keyword>
<proteinExistence type="predicted"/>
<dbReference type="EMBL" id="CP067420">
    <property type="protein sequence ID" value="QQP90909.1"/>
    <property type="molecule type" value="Genomic_DNA"/>
</dbReference>
<organism evidence="3 4">
    <name type="scientific">Skermanella cutis</name>
    <dbReference type="NCBI Taxonomy" id="2775420"/>
    <lineage>
        <taxon>Bacteria</taxon>
        <taxon>Pseudomonadati</taxon>
        <taxon>Pseudomonadota</taxon>
        <taxon>Alphaproteobacteria</taxon>
        <taxon>Rhodospirillales</taxon>
        <taxon>Azospirillaceae</taxon>
        <taxon>Skermanella</taxon>
    </lineage>
</organism>
<evidence type="ECO:0008006" key="5">
    <source>
        <dbReference type="Google" id="ProtNLM"/>
    </source>
</evidence>
<feature type="transmembrane region" description="Helical" evidence="2">
    <location>
        <begin position="6"/>
        <end position="26"/>
    </location>
</feature>
<keyword evidence="4" id="KW-1185">Reference proteome</keyword>
<evidence type="ECO:0000313" key="3">
    <source>
        <dbReference type="EMBL" id="QQP90909.1"/>
    </source>
</evidence>
<dbReference type="Proteomes" id="UP000595197">
    <property type="component" value="Chromosome"/>
</dbReference>
<evidence type="ECO:0000256" key="1">
    <source>
        <dbReference type="SAM" id="MobiDB-lite"/>
    </source>
</evidence>
<name>A0ABX7B961_9PROT</name>
<reference evidence="3" key="1">
    <citation type="submission" date="2021-02" db="EMBL/GenBank/DDBJ databases">
        <title>Skermanella TT6 skin isolate.</title>
        <authorList>
            <person name="Lee K."/>
            <person name="Ganzorig M."/>
        </authorList>
    </citation>
    <scope>NUCLEOTIDE SEQUENCE</scope>
    <source>
        <strain evidence="3">TT6</strain>
    </source>
</reference>
<dbReference type="RefSeq" id="WP_201078321.1">
    <property type="nucleotide sequence ID" value="NZ_CP067420.1"/>
</dbReference>
<keyword evidence="2" id="KW-0812">Transmembrane</keyword>
<protein>
    <recommendedName>
        <fullName evidence="5">NERD domain-containing protein</fullName>
    </recommendedName>
</protein>
<gene>
    <name evidence="3" type="ORF">IGS68_06715</name>
</gene>
<accession>A0ABX7B961</accession>